<evidence type="ECO:0000313" key="5">
    <source>
        <dbReference type="Proteomes" id="UP001567571"/>
    </source>
</evidence>
<name>A0AAV3SQT2_9EURY</name>
<organism evidence="2 4">
    <name type="scientific">Halorubrum ejinorense</name>
    <dbReference type="NCBI Taxonomy" id="425309"/>
    <lineage>
        <taxon>Archaea</taxon>
        <taxon>Methanobacteriati</taxon>
        <taxon>Methanobacteriota</taxon>
        <taxon>Stenosarchaea group</taxon>
        <taxon>Halobacteria</taxon>
        <taxon>Halobacteriales</taxon>
        <taxon>Haloferacaceae</taxon>
        <taxon>Halorubrum</taxon>
    </lineage>
</organism>
<dbReference type="AlphaFoldDB" id="A0AAV3SQT2"/>
<reference evidence="2" key="1">
    <citation type="journal article" date="2014" name="Int. J. Syst. Evol. Microbiol.">
        <title>Complete genome sequence of Corynebacterium casei LMG S-19264T (=DSM 44701T), isolated from a smear-ripened cheese.</title>
        <authorList>
            <consortium name="US DOE Joint Genome Institute (JGI-PGF)"/>
            <person name="Walter F."/>
            <person name="Albersmeier A."/>
            <person name="Kalinowski J."/>
            <person name="Ruckert C."/>
        </authorList>
    </citation>
    <scope>NUCLEOTIDE SEQUENCE</scope>
    <source>
        <strain evidence="2">JCM 14265</strain>
    </source>
</reference>
<dbReference type="Proteomes" id="UP001501425">
    <property type="component" value="Unassembled WGS sequence"/>
</dbReference>
<evidence type="ECO:0000313" key="3">
    <source>
        <dbReference type="EMBL" id="MEZ3168396.1"/>
    </source>
</evidence>
<dbReference type="RefSeq" id="WP_343778073.1">
    <property type="nucleotide sequence ID" value="NZ_BAAADQ010000006.1"/>
</dbReference>
<comment type="caution">
    <text evidence="2">The sequence shown here is derived from an EMBL/GenBank/DDBJ whole genome shotgun (WGS) entry which is preliminary data.</text>
</comment>
<evidence type="ECO:0000256" key="1">
    <source>
        <dbReference type="SAM" id="MobiDB-lite"/>
    </source>
</evidence>
<sequence length="659" mass="74729">MSSEDDIETCLNKAKTVISEGISHWNAPGLARRRKDEHETLIECGFTVRDLNIQGDVFDETHDKLRSRIEVAKLVLAAADLDAAQSDGSLAAQYPQDVLERMIEVDRFRQYDVYEADNNELQQRIQSHDGQLYEMVRKEVAPQLRSLNEGLTGDHSELSKYQMQGLKAIYGDRLETLQDAVGHYITHHGLPNVVDDMEEAILETAEAASDREQIVAELEASLGDSIDELSQSLHHSIRDEYRQLEAELYRLDYTETTTTDATEEELSSLLDRLEGLLDQQADRQAALVEQIELRESKLTDLEQHIERLEERLAANNIEDEVSQIVDAELDQLRDERARIADELAVLEAERIELEETRQQLEDERTPLQRGELPDRDGEQIPPVRASEARIAEFDYSSRFEQAVHQAERIVLPDGDAFSAEPAYWRDHHQRRDERERMRELLDDAVDDEMDVDTQLGNYPLNRNSRFVVQRSGRFPLTGSQELTIELRIQSHLETFARYGADDRPATQADLLEVINDVVRGAEQDDVPGIVAVASPTGWTEAVEKTIQGGDDIGTTFSRQVGVVLVDLHDRQLIYDSSQSLVTANAELFEFETLAERVQTTETRIRDELLDVATEYIQLDTVVDELSVTEQVASMALNRLATQGVGTLRQTSKGLVLDLR</sequence>
<keyword evidence="5" id="KW-1185">Reference proteome</keyword>
<reference evidence="2" key="2">
    <citation type="submission" date="2023-12" db="EMBL/GenBank/DDBJ databases">
        <authorList>
            <person name="Sun Q."/>
            <person name="Inoue M."/>
        </authorList>
    </citation>
    <scope>NUCLEOTIDE SEQUENCE</scope>
    <source>
        <strain evidence="2">JCM 14265</strain>
    </source>
</reference>
<dbReference type="Proteomes" id="UP001567571">
    <property type="component" value="Unassembled WGS sequence"/>
</dbReference>
<dbReference type="EMBL" id="JBEDNW010000008">
    <property type="protein sequence ID" value="MEZ3168396.1"/>
    <property type="molecule type" value="Genomic_DNA"/>
</dbReference>
<protein>
    <submittedName>
        <fullName evidence="2">Uncharacterized protein</fullName>
    </submittedName>
</protein>
<proteinExistence type="predicted"/>
<evidence type="ECO:0000313" key="4">
    <source>
        <dbReference type="Proteomes" id="UP001501425"/>
    </source>
</evidence>
<accession>A0AAV3SQT2</accession>
<feature type="compositionally biased region" description="Basic and acidic residues" evidence="1">
    <location>
        <begin position="356"/>
        <end position="378"/>
    </location>
</feature>
<dbReference type="EMBL" id="BAAADQ010000006">
    <property type="protein sequence ID" value="GAA0541566.1"/>
    <property type="molecule type" value="Genomic_DNA"/>
</dbReference>
<gene>
    <name evidence="3" type="ORF">ABNG02_13785</name>
    <name evidence="2" type="ORF">GCM10008994_15820</name>
</gene>
<reference evidence="3 5" key="3">
    <citation type="submission" date="2024-06" db="EMBL/GenBank/DDBJ databases">
        <title>Halorubrum miltondacostae sp. nov., a potential PHA producer isolated from an inland solar saltern in Rio Maior, Portugal.</title>
        <authorList>
            <person name="Albuquerque L."/>
            <person name="Viver T."/>
            <person name="Barroso C."/>
            <person name="Claudino R."/>
            <person name="Galvan M."/>
            <person name="Simoes G."/>
            <person name="Lobo Da Cunha A."/>
            <person name="Egas C."/>
        </authorList>
    </citation>
    <scope>NUCLEOTIDE SEQUENCE [LARGE SCALE GENOMIC DNA]</scope>
    <source>
        <strain evidence="3 5">DSM 18646</strain>
    </source>
</reference>
<feature type="region of interest" description="Disordered" evidence="1">
    <location>
        <begin position="356"/>
        <end position="379"/>
    </location>
</feature>
<evidence type="ECO:0000313" key="2">
    <source>
        <dbReference type="EMBL" id="GAA0541566.1"/>
    </source>
</evidence>